<organism evidence="8 9">
    <name type="scientific">Acrodontium crateriforme</name>
    <dbReference type="NCBI Taxonomy" id="150365"/>
    <lineage>
        <taxon>Eukaryota</taxon>
        <taxon>Fungi</taxon>
        <taxon>Dikarya</taxon>
        <taxon>Ascomycota</taxon>
        <taxon>Pezizomycotina</taxon>
        <taxon>Dothideomycetes</taxon>
        <taxon>Dothideomycetidae</taxon>
        <taxon>Mycosphaerellales</taxon>
        <taxon>Teratosphaeriaceae</taxon>
        <taxon>Acrodontium</taxon>
    </lineage>
</organism>
<feature type="compositionally biased region" description="Basic and acidic residues" evidence="5">
    <location>
        <begin position="1"/>
        <end position="14"/>
    </location>
</feature>
<feature type="transmembrane region" description="Helical" evidence="6">
    <location>
        <begin position="370"/>
        <end position="389"/>
    </location>
</feature>
<dbReference type="PROSITE" id="PS50850">
    <property type="entry name" value="MFS"/>
    <property type="match status" value="1"/>
</dbReference>
<evidence type="ECO:0000256" key="2">
    <source>
        <dbReference type="ARBA" id="ARBA00022692"/>
    </source>
</evidence>
<keyword evidence="9" id="KW-1185">Reference proteome</keyword>
<dbReference type="Gene3D" id="1.20.1250.20">
    <property type="entry name" value="MFS general substrate transporter like domains"/>
    <property type="match status" value="1"/>
</dbReference>
<keyword evidence="2 6" id="KW-0812">Transmembrane</keyword>
<feature type="transmembrane region" description="Helical" evidence="6">
    <location>
        <begin position="106"/>
        <end position="123"/>
    </location>
</feature>
<evidence type="ECO:0000313" key="8">
    <source>
        <dbReference type="EMBL" id="WPH00117.1"/>
    </source>
</evidence>
<evidence type="ECO:0000256" key="6">
    <source>
        <dbReference type="SAM" id="Phobius"/>
    </source>
</evidence>
<feature type="transmembrane region" description="Helical" evidence="6">
    <location>
        <begin position="160"/>
        <end position="183"/>
    </location>
</feature>
<evidence type="ECO:0000256" key="1">
    <source>
        <dbReference type="ARBA" id="ARBA00004141"/>
    </source>
</evidence>
<feature type="transmembrane region" description="Helical" evidence="6">
    <location>
        <begin position="396"/>
        <end position="417"/>
    </location>
</feature>
<sequence length="588" mass="62269">MPFAKDYARDHTDGENGPTESSPLIPGPSTVDASIEAHDNGRIAKDSLQASSEPLDEPKSLQLSKGRTAVCTIALAFLILLQATNISMLTTIQSRIAAELDAFENTSWFTSAYLIAMAALSPLNGKLSSVFSPRICVFVSTLILAVGAIVTSAANTFEVFITGRAITGVGASGIYIVSMILALEITGPKGRGLAIGLLNSGYTIGVAIGATLAGALLPLTGWRALFYLQAPVSVVSGIALLIAIPRNLNSSQKEDDSNVTTLQKLSTLDYFGALSLTGSILLVLYALSSATTIPLLPVFLSALAFLVFVLNELYIAVDPLIPIALLNSRGLVLSCIGTTGYMMARWSVLFYMPTYALAVRQWSPATAGSFLIPTNAGFALGGIIVGWLHIKRTGSFYLSTLIVYALFSLTLVALAFLTTRHSAVAVVILDITICGAVTGAALNYVLAHLLHLTPRDTHYVTTSLLSTFRGFAGSFGSAVYGGIFTRTLHQSLTTRFADAGLRHRQDLVRRLLGSPNLVKELKDVEKKIAVAGYEDALRVLYLSAAALAALMLLLQAGTGCKGAKLEAALDETIDGGERDRNRDGAETT</sequence>
<dbReference type="GO" id="GO:0015174">
    <property type="term" value="F:basic amino acid transmembrane transporter activity"/>
    <property type="evidence" value="ECO:0007669"/>
    <property type="project" value="TreeGrafter"/>
</dbReference>
<dbReference type="InterPro" id="IPR011701">
    <property type="entry name" value="MFS"/>
</dbReference>
<proteinExistence type="predicted"/>
<dbReference type="PANTHER" id="PTHR23501">
    <property type="entry name" value="MAJOR FACILITATOR SUPERFAMILY"/>
    <property type="match status" value="1"/>
</dbReference>
<dbReference type="EMBL" id="CP138583">
    <property type="protein sequence ID" value="WPH00117.1"/>
    <property type="molecule type" value="Genomic_DNA"/>
</dbReference>
<dbReference type="Pfam" id="PF07690">
    <property type="entry name" value="MFS_1"/>
    <property type="match status" value="1"/>
</dbReference>
<feature type="region of interest" description="Disordered" evidence="5">
    <location>
        <begin position="1"/>
        <end position="31"/>
    </location>
</feature>
<keyword evidence="3 6" id="KW-1133">Transmembrane helix</keyword>
<dbReference type="PANTHER" id="PTHR23501:SF6">
    <property type="entry name" value="MULTIDRUG TRANSPORTER, PUTATIVE (AFU_ORTHOLOGUE AFUA_3G14560)-RELATED"/>
    <property type="match status" value="1"/>
</dbReference>
<name>A0AAQ3M1S6_9PEZI</name>
<accession>A0AAQ3M1S6</accession>
<dbReference type="InterPro" id="IPR020846">
    <property type="entry name" value="MFS_dom"/>
</dbReference>
<dbReference type="Proteomes" id="UP001303373">
    <property type="component" value="Chromosome 4"/>
</dbReference>
<feature type="transmembrane region" description="Helical" evidence="6">
    <location>
        <begin position="423"/>
        <end position="446"/>
    </location>
</feature>
<gene>
    <name evidence="8" type="ORF">R9X50_00294000</name>
</gene>
<feature type="transmembrane region" description="Helical" evidence="6">
    <location>
        <begin position="293"/>
        <end position="317"/>
    </location>
</feature>
<dbReference type="InterPro" id="IPR036259">
    <property type="entry name" value="MFS_trans_sf"/>
</dbReference>
<feature type="transmembrane region" description="Helical" evidence="6">
    <location>
        <begin position="536"/>
        <end position="554"/>
    </location>
</feature>
<evidence type="ECO:0000256" key="4">
    <source>
        <dbReference type="ARBA" id="ARBA00023136"/>
    </source>
</evidence>
<evidence type="ECO:0000256" key="3">
    <source>
        <dbReference type="ARBA" id="ARBA00022989"/>
    </source>
</evidence>
<feature type="transmembrane region" description="Helical" evidence="6">
    <location>
        <begin position="265"/>
        <end position="287"/>
    </location>
</feature>
<keyword evidence="4 6" id="KW-0472">Membrane</keyword>
<feature type="domain" description="Major facilitator superfamily (MFS) profile" evidence="7">
    <location>
        <begin position="71"/>
        <end position="561"/>
    </location>
</feature>
<feature type="transmembrane region" description="Helical" evidence="6">
    <location>
        <begin position="135"/>
        <end position="154"/>
    </location>
</feature>
<feature type="transmembrane region" description="Helical" evidence="6">
    <location>
        <begin position="329"/>
        <end position="350"/>
    </location>
</feature>
<evidence type="ECO:0000313" key="9">
    <source>
        <dbReference type="Proteomes" id="UP001303373"/>
    </source>
</evidence>
<evidence type="ECO:0000256" key="5">
    <source>
        <dbReference type="SAM" id="MobiDB-lite"/>
    </source>
</evidence>
<reference evidence="8 9" key="1">
    <citation type="submission" date="2023-11" db="EMBL/GenBank/DDBJ databases">
        <title>An acidophilic fungus is an integral part of prey digestion in a carnivorous sundew plant.</title>
        <authorList>
            <person name="Tsai I.J."/>
        </authorList>
    </citation>
    <scope>NUCLEOTIDE SEQUENCE [LARGE SCALE GENOMIC DNA]</scope>
    <source>
        <strain evidence="8">169a</strain>
    </source>
</reference>
<feature type="transmembrane region" description="Helical" evidence="6">
    <location>
        <begin position="68"/>
        <end position="86"/>
    </location>
</feature>
<dbReference type="SUPFAM" id="SSF103473">
    <property type="entry name" value="MFS general substrate transporter"/>
    <property type="match status" value="1"/>
</dbReference>
<feature type="transmembrane region" description="Helical" evidence="6">
    <location>
        <begin position="195"/>
        <end position="218"/>
    </location>
</feature>
<dbReference type="AlphaFoldDB" id="A0AAQ3M1S6"/>
<dbReference type="GO" id="GO:0000329">
    <property type="term" value="C:fungal-type vacuole membrane"/>
    <property type="evidence" value="ECO:0007669"/>
    <property type="project" value="TreeGrafter"/>
</dbReference>
<protein>
    <recommendedName>
        <fullName evidence="7">Major facilitator superfamily (MFS) profile domain-containing protein</fullName>
    </recommendedName>
</protein>
<feature type="transmembrane region" description="Helical" evidence="6">
    <location>
        <begin position="224"/>
        <end position="244"/>
    </location>
</feature>
<evidence type="ECO:0000259" key="7">
    <source>
        <dbReference type="PROSITE" id="PS50850"/>
    </source>
</evidence>
<comment type="subcellular location">
    <subcellularLocation>
        <location evidence="1">Membrane</location>
        <topology evidence="1">Multi-pass membrane protein</topology>
    </subcellularLocation>
</comment>